<sequence length="74" mass="8419">MLGASYSNPAMNGWSKSIVIELPNARTLDSLLLQRIDDCSWWLTGGEPRVLYIWLFLQPNLIFLISLPVKTVKN</sequence>
<dbReference type="AlphaFoldDB" id="A0A3M7Q2K6"/>
<proteinExistence type="predicted"/>
<dbReference type="Proteomes" id="UP000276133">
    <property type="component" value="Unassembled WGS sequence"/>
</dbReference>
<keyword evidence="3" id="KW-1185">Reference proteome</keyword>
<evidence type="ECO:0000313" key="2">
    <source>
        <dbReference type="EMBL" id="RNA05168.1"/>
    </source>
</evidence>
<accession>A0A3M7Q2K6</accession>
<keyword evidence="1" id="KW-1133">Transmembrane helix</keyword>
<keyword evidence="1" id="KW-0812">Transmembrane</keyword>
<feature type="transmembrane region" description="Helical" evidence="1">
    <location>
        <begin position="51"/>
        <end position="69"/>
    </location>
</feature>
<gene>
    <name evidence="2" type="ORF">BpHYR1_033401</name>
</gene>
<keyword evidence="1" id="KW-0472">Membrane</keyword>
<reference evidence="2 3" key="1">
    <citation type="journal article" date="2018" name="Sci. Rep.">
        <title>Genomic signatures of local adaptation to the degree of environmental predictability in rotifers.</title>
        <authorList>
            <person name="Franch-Gras L."/>
            <person name="Hahn C."/>
            <person name="Garcia-Roger E.M."/>
            <person name="Carmona M.J."/>
            <person name="Serra M."/>
            <person name="Gomez A."/>
        </authorList>
    </citation>
    <scope>NUCLEOTIDE SEQUENCE [LARGE SCALE GENOMIC DNA]</scope>
    <source>
        <strain evidence="2">HYR1</strain>
    </source>
</reference>
<organism evidence="2 3">
    <name type="scientific">Brachionus plicatilis</name>
    <name type="common">Marine rotifer</name>
    <name type="synonym">Brachionus muelleri</name>
    <dbReference type="NCBI Taxonomy" id="10195"/>
    <lineage>
        <taxon>Eukaryota</taxon>
        <taxon>Metazoa</taxon>
        <taxon>Spiralia</taxon>
        <taxon>Gnathifera</taxon>
        <taxon>Rotifera</taxon>
        <taxon>Eurotatoria</taxon>
        <taxon>Monogononta</taxon>
        <taxon>Pseudotrocha</taxon>
        <taxon>Ploima</taxon>
        <taxon>Brachionidae</taxon>
        <taxon>Brachionus</taxon>
    </lineage>
</organism>
<dbReference type="EMBL" id="REGN01007826">
    <property type="protein sequence ID" value="RNA05168.1"/>
    <property type="molecule type" value="Genomic_DNA"/>
</dbReference>
<evidence type="ECO:0000313" key="3">
    <source>
        <dbReference type="Proteomes" id="UP000276133"/>
    </source>
</evidence>
<evidence type="ECO:0000256" key="1">
    <source>
        <dbReference type="SAM" id="Phobius"/>
    </source>
</evidence>
<comment type="caution">
    <text evidence="2">The sequence shown here is derived from an EMBL/GenBank/DDBJ whole genome shotgun (WGS) entry which is preliminary data.</text>
</comment>
<name>A0A3M7Q2K6_BRAPC</name>
<protein>
    <submittedName>
        <fullName evidence="2">Uncharacterized protein</fullName>
    </submittedName>
</protein>